<sequence>MHKNIGLWLGEFKEIFEEMAEAEKPHNNFITILKIISLPNWIAKRFSGYFYLYRACVVYKIIGKTDMCT</sequence>
<keyword evidence="2" id="KW-1185">Reference proteome</keyword>
<dbReference type="EMBL" id="CVRI01000055">
    <property type="protein sequence ID" value="CRL01461.1"/>
    <property type="molecule type" value="Genomic_DNA"/>
</dbReference>
<protein>
    <submittedName>
        <fullName evidence="1">CLUMA_CG014629, isoform A</fullName>
    </submittedName>
</protein>
<organism evidence="1 2">
    <name type="scientific">Clunio marinus</name>
    <dbReference type="NCBI Taxonomy" id="568069"/>
    <lineage>
        <taxon>Eukaryota</taxon>
        <taxon>Metazoa</taxon>
        <taxon>Ecdysozoa</taxon>
        <taxon>Arthropoda</taxon>
        <taxon>Hexapoda</taxon>
        <taxon>Insecta</taxon>
        <taxon>Pterygota</taxon>
        <taxon>Neoptera</taxon>
        <taxon>Endopterygota</taxon>
        <taxon>Diptera</taxon>
        <taxon>Nematocera</taxon>
        <taxon>Chironomoidea</taxon>
        <taxon>Chironomidae</taxon>
        <taxon>Clunio</taxon>
    </lineage>
</organism>
<reference evidence="1 2" key="1">
    <citation type="submission" date="2015-04" db="EMBL/GenBank/DDBJ databases">
        <authorList>
            <person name="Syromyatnikov M.Y."/>
            <person name="Popov V.N."/>
        </authorList>
    </citation>
    <scope>NUCLEOTIDE SEQUENCE [LARGE SCALE GENOMIC DNA]</scope>
</reference>
<gene>
    <name evidence="1" type="ORF">CLUMA_CG014629</name>
</gene>
<evidence type="ECO:0000313" key="1">
    <source>
        <dbReference type="EMBL" id="CRL01461.1"/>
    </source>
</evidence>
<accession>A0A1J1IMJ8</accession>
<name>A0A1J1IMJ8_9DIPT</name>
<dbReference type="AlphaFoldDB" id="A0A1J1IMJ8"/>
<dbReference type="Proteomes" id="UP000183832">
    <property type="component" value="Unassembled WGS sequence"/>
</dbReference>
<evidence type="ECO:0000313" key="2">
    <source>
        <dbReference type="Proteomes" id="UP000183832"/>
    </source>
</evidence>
<proteinExistence type="predicted"/>